<dbReference type="RefSeq" id="WP_134212253.1">
    <property type="nucleotide sequence ID" value="NZ_QFFZ01000002.1"/>
</dbReference>
<dbReference type="AlphaFoldDB" id="A0A4Y7RXN5"/>
<evidence type="ECO:0000313" key="4">
    <source>
        <dbReference type="Proteomes" id="UP000297597"/>
    </source>
</evidence>
<comment type="caution">
    <text evidence="3">The sequence shown here is derived from an EMBL/GenBank/DDBJ whole genome shotgun (WGS) entry which is preliminary data.</text>
</comment>
<dbReference type="EMBL" id="QFFZ01000002">
    <property type="protein sequence ID" value="TEB13479.1"/>
    <property type="molecule type" value="Genomic_DNA"/>
</dbReference>
<sequence>MKRYLIFLFALLLLLSAACPALAGSVTNTSVNWKITPDGDDAALEAVWVGKPDDQGNVYLPVPPGKATWEKTEIKDGILSSEKPSDFLSEGNKVHRWQVKPSGEETTLKVIYKLPKLFAPKESEGSSEGGPTQRGDIRNIKFSFENTLPNGISSYNLTVVLPQGYEVFRVVSPKKYSLTQKDGISQLSVSLKGKDGSFGILPGKTSDLEFDYVKTGKGLGPLWVGIIALSAIFLYFRRDVLKPGAGGKQ</sequence>
<evidence type="ECO:0000313" key="3">
    <source>
        <dbReference type="EMBL" id="TEB13479.1"/>
    </source>
</evidence>
<gene>
    <name evidence="3" type="ORF">Pmgp_00373</name>
</gene>
<organism evidence="3 4">
    <name type="scientific">Pelotomaculum propionicicum</name>
    <dbReference type="NCBI Taxonomy" id="258475"/>
    <lineage>
        <taxon>Bacteria</taxon>
        <taxon>Bacillati</taxon>
        <taxon>Bacillota</taxon>
        <taxon>Clostridia</taxon>
        <taxon>Eubacteriales</taxon>
        <taxon>Desulfotomaculaceae</taxon>
        <taxon>Pelotomaculum</taxon>
    </lineage>
</organism>
<feature type="signal peptide" evidence="2">
    <location>
        <begin position="1"/>
        <end position="23"/>
    </location>
</feature>
<evidence type="ECO:0000256" key="2">
    <source>
        <dbReference type="SAM" id="SignalP"/>
    </source>
</evidence>
<proteinExistence type="predicted"/>
<evidence type="ECO:0000256" key="1">
    <source>
        <dbReference type="SAM" id="Phobius"/>
    </source>
</evidence>
<feature type="transmembrane region" description="Helical" evidence="1">
    <location>
        <begin position="218"/>
        <end position="236"/>
    </location>
</feature>
<name>A0A4Y7RXN5_9FIRM</name>
<keyword evidence="2" id="KW-0732">Signal</keyword>
<keyword evidence="4" id="KW-1185">Reference proteome</keyword>
<accession>A0A4Y7RXN5</accession>
<protein>
    <submittedName>
        <fullName evidence="3">Uncharacterized protein</fullName>
    </submittedName>
</protein>
<dbReference type="PROSITE" id="PS51257">
    <property type="entry name" value="PROKAR_LIPOPROTEIN"/>
    <property type="match status" value="1"/>
</dbReference>
<keyword evidence="1" id="KW-1133">Transmembrane helix</keyword>
<dbReference type="OrthoDB" id="2028414at2"/>
<keyword evidence="1" id="KW-0812">Transmembrane</keyword>
<keyword evidence="1" id="KW-0472">Membrane</keyword>
<feature type="chain" id="PRO_5021227414" evidence="2">
    <location>
        <begin position="24"/>
        <end position="249"/>
    </location>
</feature>
<reference evidence="3 4" key="1">
    <citation type="journal article" date="2018" name="Environ. Microbiol.">
        <title>Novel energy conservation strategies and behaviour of Pelotomaculum schinkii driving syntrophic propionate catabolism.</title>
        <authorList>
            <person name="Hidalgo-Ahumada C.A.P."/>
            <person name="Nobu M.K."/>
            <person name="Narihiro T."/>
            <person name="Tamaki H."/>
            <person name="Liu W.T."/>
            <person name="Kamagata Y."/>
            <person name="Stams A.J.M."/>
            <person name="Imachi H."/>
            <person name="Sousa D.Z."/>
        </authorList>
    </citation>
    <scope>NUCLEOTIDE SEQUENCE [LARGE SCALE GENOMIC DNA]</scope>
    <source>
        <strain evidence="3 4">MGP</strain>
    </source>
</reference>
<dbReference type="Proteomes" id="UP000297597">
    <property type="component" value="Unassembled WGS sequence"/>
</dbReference>